<sequence>MTTQLWQLDATARLELIRSRQVSAREMTRAALERIERLDGGLHAFCTLSADQALAEATRVDEQLAKGEDPGPLAGIPVAIKDLVATRGVRTTGGSPAYRDFVPEEDDVVVERLKAAGAIMIGKTNVPEFGYSGVGHNPIFETTRNPWQPELTPGGSSAGSGVSVATGMTPLAVGSDGGGSVRIPAAHCGLFGMKASMGRVPLYPGCRDERYPGLSSWETLEHIGPMTRSVRDGALMLSVMAGPDARDRLSIPDDIDWHGAIGQGFRGKRIAYSEDFGYAAVDPQVRRLVHRAASVFERALGCHVESVTPDWEDPFETFWGLVAGNTDLEGMRALAARHGHEMSPHLTAFLAHPWRAEDITTANRMRQALYNRMRRLMQDYDLLITPTLTVPPFAIHTQGPERVEGRMVSPTQWLSLAFPFNMTGQPAASVPAGWTGDGLPVGLQLVGRHLDDSCVLAAAAAYEQAAPWAAQWPALCATPPDSTPQGVSS</sequence>
<organism evidence="2 3">
    <name type="scientific">Kushneria sinocarnis</name>
    <dbReference type="NCBI Taxonomy" id="595502"/>
    <lineage>
        <taxon>Bacteria</taxon>
        <taxon>Pseudomonadati</taxon>
        <taxon>Pseudomonadota</taxon>
        <taxon>Gammaproteobacteria</taxon>
        <taxon>Oceanospirillales</taxon>
        <taxon>Halomonadaceae</taxon>
        <taxon>Kushneria</taxon>
    </lineage>
</organism>
<dbReference type="Gene3D" id="3.90.1300.10">
    <property type="entry name" value="Amidase signature (AS) domain"/>
    <property type="match status" value="1"/>
</dbReference>
<proteinExistence type="predicted"/>
<protein>
    <submittedName>
        <fullName evidence="2">Aspartyl-tRNA(Asn)/glutamyl-tRNA(Gln) amidotransferase subunit A</fullName>
    </submittedName>
</protein>
<comment type="caution">
    <text evidence="2">The sequence shown here is derived from an EMBL/GenBank/DDBJ whole genome shotgun (WGS) entry which is preliminary data.</text>
</comment>
<dbReference type="Proteomes" id="UP000281975">
    <property type="component" value="Unassembled WGS sequence"/>
</dbReference>
<dbReference type="AlphaFoldDB" id="A0A420X1U2"/>
<feature type="domain" description="Amidase" evidence="1">
    <location>
        <begin position="26"/>
        <end position="456"/>
    </location>
</feature>
<dbReference type="Pfam" id="PF01425">
    <property type="entry name" value="Amidase"/>
    <property type="match status" value="1"/>
</dbReference>
<dbReference type="SUPFAM" id="SSF75304">
    <property type="entry name" value="Amidase signature (AS) enzymes"/>
    <property type="match status" value="1"/>
</dbReference>
<keyword evidence="3" id="KW-1185">Reference proteome</keyword>
<dbReference type="EMBL" id="RBIN01000001">
    <property type="protein sequence ID" value="RKR07635.1"/>
    <property type="molecule type" value="Genomic_DNA"/>
</dbReference>
<dbReference type="GO" id="GO:0016740">
    <property type="term" value="F:transferase activity"/>
    <property type="evidence" value="ECO:0007669"/>
    <property type="project" value="UniProtKB-KW"/>
</dbReference>
<dbReference type="PANTHER" id="PTHR11895">
    <property type="entry name" value="TRANSAMIDASE"/>
    <property type="match status" value="1"/>
</dbReference>
<accession>A0A420X1U2</accession>
<dbReference type="OrthoDB" id="8872210at2"/>
<evidence type="ECO:0000259" key="1">
    <source>
        <dbReference type="Pfam" id="PF01425"/>
    </source>
</evidence>
<dbReference type="InterPro" id="IPR000120">
    <property type="entry name" value="Amidase"/>
</dbReference>
<reference evidence="2 3" key="1">
    <citation type="submission" date="2018-10" db="EMBL/GenBank/DDBJ databases">
        <title>Genomic Encyclopedia of Type Strains, Phase IV (KMG-IV): sequencing the most valuable type-strain genomes for metagenomic binning, comparative biology and taxonomic classification.</title>
        <authorList>
            <person name="Goeker M."/>
        </authorList>
    </citation>
    <scope>NUCLEOTIDE SEQUENCE [LARGE SCALE GENOMIC DNA]</scope>
    <source>
        <strain evidence="2 3">DSM 23229</strain>
    </source>
</reference>
<evidence type="ECO:0000313" key="3">
    <source>
        <dbReference type="Proteomes" id="UP000281975"/>
    </source>
</evidence>
<dbReference type="PIRSF" id="PIRSF001221">
    <property type="entry name" value="Amidase_fungi"/>
    <property type="match status" value="1"/>
</dbReference>
<dbReference type="InterPro" id="IPR036928">
    <property type="entry name" value="AS_sf"/>
</dbReference>
<dbReference type="RefSeq" id="WP_121170854.1">
    <property type="nucleotide sequence ID" value="NZ_RBIN01000001.1"/>
</dbReference>
<dbReference type="InterPro" id="IPR023631">
    <property type="entry name" value="Amidase_dom"/>
</dbReference>
<evidence type="ECO:0000313" key="2">
    <source>
        <dbReference type="EMBL" id="RKR07635.1"/>
    </source>
</evidence>
<gene>
    <name evidence="2" type="ORF">C7446_0451</name>
</gene>
<keyword evidence="2" id="KW-0808">Transferase</keyword>
<name>A0A420X1U2_9GAMM</name>
<dbReference type="PANTHER" id="PTHR11895:SF76">
    <property type="entry name" value="INDOLEACETAMIDE HYDROLASE"/>
    <property type="match status" value="1"/>
</dbReference>